<dbReference type="OrthoDB" id="5635283at2"/>
<dbReference type="EMBL" id="UGGT01000002">
    <property type="protein sequence ID" value="STO91549.1"/>
    <property type="molecule type" value="Genomic_DNA"/>
</dbReference>
<keyword evidence="2" id="KW-1185">Reference proteome</keyword>
<accession>A0A377ITM8</accession>
<reference evidence="1 2" key="1">
    <citation type="submission" date="2018-06" db="EMBL/GenBank/DDBJ databases">
        <authorList>
            <consortium name="Pathogen Informatics"/>
            <person name="Doyle S."/>
        </authorList>
    </citation>
    <scope>NUCLEOTIDE SEQUENCE [LARGE SCALE GENOMIC DNA]</scope>
    <source>
        <strain evidence="1 2">NCTC11370</strain>
    </source>
</reference>
<dbReference type="AlphaFoldDB" id="A0A377ITM8"/>
<gene>
    <name evidence="1" type="ORF">NCTC11370_03527</name>
</gene>
<proteinExistence type="predicted"/>
<protein>
    <submittedName>
        <fullName evidence="1">Uncharacterized protein</fullName>
    </submittedName>
</protein>
<dbReference type="Proteomes" id="UP000254554">
    <property type="component" value="Unassembled WGS sequence"/>
</dbReference>
<evidence type="ECO:0000313" key="2">
    <source>
        <dbReference type="Proteomes" id="UP000254554"/>
    </source>
</evidence>
<name>A0A377ITM8_9GAMM</name>
<organism evidence="1 2">
    <name type="scientific">Fluoribacter dumoffii</name>
    <dbReference type="NCBI Taxonomy" id="463"/>
    <lineage>
        <taxon>Bacteria</taxon>
        <taxon>Pseudomonadati</taxon>
        <taxon>Pseudomonadota</taxon>
        <taxon>Gammaproteobacteria</taxon>
        <taxon>Legionellales</taxon>
        <taxon>Legionellaceae</taxon>
        <taxon>Fluoribacter</taxon>
    </lineage>
</organism>
<evidence type="ECO:0000313" key="1">
    <source>
        <dbReference type="EMBL" id="STO91549.1"/>
    </source>
</evidence>
<dbReference type="RefSeq" id="WP_115264639.1">
    <property type="nucleotide sequence ID" value="NZ_UGGT01000002.1"/>
</dbReference>
<sequence length="278" mass="32360">MNKLLRFEIRQNSRKAPRVYVKQADSKVLYGSFLMDAPDSFDGWAKLSINELIELKQFIQNITAIYQQLHPTPQNSLIDFRFRLPYEFTETLDQIEILCHQNKVELNIFEPMIASIIQQMKIAVSKLSGQSKEEALTILTKANLAEYKKQDFTRQMQAVFAEIQSIFNRSEKLHALAKELFKKDKSYSPMAIQSMAHGDTIPTKWLTACAIELLFNEKPEILFTMLTEDDVFMLWAKQLLDQSHDPELVIKKIIHLNKNELMDKIKCYKNLHDKTATN</sequence>